<dbReference type="KEGG" id="hpel:HZS54_22495"/>
<dbReference type="AlphaFoldDB" id="A0A7D5TF52"/>
<keyword evidence="3" id="KW-1185">Reference proteome</keyword>
<dbReference type="GeneID" id="56085422"/>
<dbReference type="InterPro" id="IPR021315">
    <property type="entry name" value="Gap/Sap"/>
</dbReference>
<reference evidence="2 3" key="1">
    <citation type="submission" date="2020-07" db="EMBL/GenBank/DDBJ databases">
        <title>Halosimplex litoreum sp. nov. and Halosimplex rubrum sp. nov., isolated from different salt environments.</title>
        <authorList>
            <person name="Cui H."/>
        </authorList>
    </citation>
    <scope>NUCLEOTIDE SEQUENCE [LARGE SCALE GENOMIC DNA]</scope>
    <source>
        <strain evidence="2 3">R2</strain>
    </source>
</reference>
<evidence type="ECO:0000313" key="2">
    <source>
        <dbReference type="EMBL" id="QLH84235.1"/>
    </source>
</evidence>
<proteinExistence type="predicted"/>
<evidence type="ECO:0000313" key="3">
    <source>
        <dbReference type="Proteomes" id="UP000509346"/>
    </source>
</evidence>
<accession>A0A7D5TF52</accession>
<keyword evidence="1" id="KW-0812">Transmembrane</keyword>
<protein>
    <submittedName>
        <fullName evidence="2">GAP family protein</fullName>
    </submittedName>
</protein>
<dbReference type="OrthoDB" id="346418at2157"/>
<feature type="transmembrane region" description="Helical" evidence="1">
    <location>
        <begin position="69"/>
        <end position="88"/>
    </location>
</feature>
<organism evidence="2 3">
    <name type="scientific">Halosimplex pelagicum</name>
    <dbReference type="NCBI Taxonomy" id="869886"/>
    <lineage>
        <taxon>Archaea</taxon>
        <taxon>Methanobacteriati</taxon>
        <taxon>Methanobacteriota</taxon>
        <taxon>Stenosarchaea group</taxon>
        <taxon>Halobacteria</taxon>
        <taxon>Halobacteriales</taxon>
        <taxon>Haloarculaceae</taxon>
        <taxon>Halosimplex</taxon>
    </lineage>
</organism>
<feature type="transmembrane region" description="Helical" evidence="1">
    <location>
        <begin position="109"/>
        <end position="136"/>
    </location>
</feature>
<dbReference type="RefSeq" id="WP_179919327.1">
    <property type="nucleotide sequence ID" value="NZ_CP058909.1"/>
</dbReference>
<feature type="transmembrane region" description="Helical" evidence="1">
    <location>
        <begin position="37"/>
        <end position="57"/>
    </location>
</feature>
<sequence length="202" mass="21273">MSFLTILPLAVVMVAGPQLLSAVFLATSREWRRNSALFVAGAALSISAVVALTYVLGGVSTGGGGESNGVLSTVVLVLIVAAMISTFLGREDSEPPKWMGKLEAATPRFSFRLGFLLLGVFPTDIVTSVAVGSYLAANDLPLVDAAPFVALTLLLLALPSLAVLTLGARAETLLPRVRDWMNDNAWIVNEVVLAFFLVLTLT</sequence>
<keyword evidence="1" id="KW-1133">Transmembrane helix</keyword>
<dbReference type="Proteomes" id="UP000509346">
    <property type="component" value="Chromosome"/>
</dbReference>
<gene>
    <name evidence="2" type="ORF">HZS54_22495</name>
</gene>
<dbReference type="Pfam" id="PF11139">
    <property type="entry name" value="SfLAP"/>
    <property type="match status" value="1"/>
</dbReference>
<feature type="transmembrane region" description="Helical" evidence="1">
    <location>
        <begin position="148"/>
        <end position="168"/>
    </location>
</feature>
<evidence type="ECO:0000256" key="1">
    <source>
        <dbReference type="SAM" id="Phobius"/>
    </source>
</evidence>
<keyword evidence="1" id="KW-0472">Membrane</keyword>
<dbReference type="EMBL" id="CP058909">
    <property type="protein sequence ID" value="QLH84235.1"/>
    <property type="molecule type" value="Genomic_DNA"/>
</dbReference>
<feature type="transmembrane region" description="Helical" evidence="1">
    <location>
        <begin position="6"/>
        <end position="25"/>
    </location>
</feature>
<name>A0A7D5TF52_9EURY</name>